<dbReference type="AlphaFoldDB" id="A0A3E3ICH1"/>
<accession>A0A3E3ICH1</accession>
<dbReference type="Proteomes" id="UP000261166">
    <property type="component" value="Unassembled WGS sequence"/>
</dbReference>
<dbReference type="RefSeq" id="WP_025488729.1">
    <property type="nucleotide sequence ID" value="NZ_JBKUNB010000001.1"/>
</dbReference>
<organism evidence="2 4">
    <name type="scientific">Eisenbergiella massiliensis</name>
    <dbReference type="NCBI Taxonomy" id="1720294"/>
    <lineage>
        <taxon>Bacteria</taxon>
        <taxon>Bacillati</taxon>
        <taxon>Bacillota</taxon>
        <taxon>Clostridia</taxon>
        <taxon>Lachnospirales</taxon>
        <taxon>Lachnospiraceae</taxon>
        <taxon>Eisenbergiella</taxon>
    </lineage>
</organism>
<proteinExistence type="predicted"/>
<dbReference type="EMBL" id="QVLV01000003">
    <property type="protein sequence ID" value="RGE63631.1"/>
    <property type="molecule type" value="Genomic_DNA"/>
</dbReference>
<evidence type="ECO:0008006" key="5">
    <source>
        <dbReference type="Google" id="ProtNLM"/>
    </source>
</evidence>
<reference evidence="2 4" key="1">
    <citation type="submission" date="2018-08" db="EMBL/GenBank/DDBJ databases">
        <title>A genome reference for cultivated species of the human gut microbiota.</title>
        <authorList>
            <person name="Zou Y."/>
            <person name="Xue W."/>
            <person name="Luo G."/>
        </authorList>
    </citation>
    <scope>NUCLEOTIDE SEQUENCE [LARGE SCALE GENOMIC DNA]</scope>
    <source>
        <strain evidence="2 4">AF26-4BH</strain>
        <strain evidence="1">TF05-5AC</strain>
    </source>
</reference>
<comment type="caution">
    <text evidence="2">The sequence shown here is derived from an EMBL/GenBank/DDBJ whole genome shotgun (WGS) entry which is preliminary data.</text>
</comment>
<dbReference type="EMBL" id="QVLU01000037">
    <property type="protein sequence ID" value="RGE64742.1"/>
    <property type="molecule type" value="Genomic_DNA"/>
</dbReference>
<evidence type="ECO:0000313" key="3">
    <source>
        <dbReference type="Proteomes" id="UP000260812"/>
    </source>
</evidence>
<dbReference type="Proteomes" id="UP000260812">
    <property type="component" value="Unassembled WGS sequence"/>
</dbReference>
<dbReference type="OrthoDB" id="2593040at2"/>
<protein>
    <recommendedName>
        <fullName evidence="5">Nuclear transport factor 2 family protein</fullName>
    </recommendedName>
</protein>
<evidence type="ECO:0000313" key="1">
    <source>
        <dbReference type="EMBL" id="RGE63631.1"/>
    </source>
</evidence>
<gene>
    <name evidence="2" type="ORF">DWY69_26515</name>
    <name evidence="1" type="ORF">DXC51_06745</name>
</gene>
<evidence type="ECO:0000313" key="2">
    <source>
        <dbReference type="EMBL" id="RGE64742.1"/>
    </source>
</evidence>
<evidence type="ECO:0000313" key="4">
    <source>
        <dbReference type="Proteomes" id="UP000261166"/>
    </source>
</evidence>
<dbReference type="GeneID" id="97986583"/>
<sequence length="159" mass="18008">MRKMNTIVTKENAKELRLQAMEEVKANPSDTKEGKIMDMLITAWGEWQPDYEGWVKWSDGLYTADSTINAIGGEQRFRDYQASMKEQRDACAMEMGPIMQIIVEGNVAALVYHMYLTPKAAIAPTFDMLVTEYNTVEERDGKLMVTHLDLYTDGGGLNN</sequence>
<name>A0A3E3ICH1_9FIRM</name>
<keyword evidence="3" id="KW-1185">Reference proteome</keyword>